<reference evidence="3" key="2">
    <citation type="submission" date="2015-07" db="EMBL/GenBank/DDBJ databases">
        <authorList>
            <person name="Graham D.E."/>
            <person name="Giannone R.J."/>
            <person name="Gulvik C.A."/>
            <person name="Hettich R.L."/>
            <person name="Klingeman D.M."/>
            <person name="Mahan K.M."/>
            <person name="Parry R.J."/>
            <person name="Spain J.C."/>
        </authorList>
    </citation>
    <scope>NUCLEOTIDE SEQUENCE [LARGE SCALE GENOMIC DNA]</scope>
    <source>
        <strain evidence="3">ATCC 27428</strain>
    </source>
</reference>
<reference evidence="1 4" key="3">
    <citation type="submission" date="2020-08" db="EMBL/GenBank/DDBJ databases">
        <title>Genomic Encyclopedia of Type Strains, Phase III (KMG-III): the genomes of soil and plant-associated and newly described type strains.</title>
        <authorList>
            <person name="Whitman W."/>
        </authorList>
    </citation>
    <scope>NUCLEOTIDE SEQUENCE [LARGE SCALE GENOMIC DNA]</scope>
    <source>
        <strain evidence="1 4">CECT 3259</strain>
    </source>
</reference>
<accession>A0A2N8P3Y1</accession>
<protein>
    <submittedName>
        <fullName evidence="2">Uncharacterized protein</fullName>
    </submittedName>
</protein>
<dbReference type="EMBL" id="LGUI01000001">
    <property type="protein sequence ID" value="PNE35732.1"/>
    <property type="molecule type" value="Genomic_DNA"/>
</dbReference>
<organism evidence="2 3">
    <name type="scientific">Streptomyces eurocidicus</name>
    <name type="common">Streptoverticillium eurocidicus</name>
    <dbReference type="NCBI Taxonomy" id="66423"/>
    <lineage>
        <taxon>Bacteria</taxon>
        <taxon>Bacillati</taxon>
        <taxon>Actinomycetota</taxon>
        <taxon>Actinomycetes</taxon>
        <taxon>Kitasatosporales</taxon>
        <taxon>Streptomycetaceae</taxon>
        <taxon>Streptomyces</taxon>
    </lineage>
</organism>
<gene>
    <name evidence="2" type="ORF">AF335_03940</name>
    <name evidence="1" type="ORF">FHS36_001083</name>
</gene>
<evidence type="ECO:0000313" key="2">
    <source>
        <dbReference type="EMBL" id="PNE35732.1"/>
    </source>
</evidence>
<comment type="caution">
    <text evidence="2">The sequence shown here is derived from an EMBL/GenBank/DDBJ whole genome shotgun (WGS) entry which is preliminary data.</text>
</comment>
<name>A0A2N8P3Y1_STREU</name>
<evidence type="ECO:0000313" key="4">
    <source>
        <dbReference type="Proteomes" id="UP000528608"/>
    </source>
</evidence>
<keyword evidence="3" id="KW-1185">Reference proteome</keyword>
<dbReference type="AlphaFoldDB" id="A0A2N8P3Y1"/>
<reference evidence="2" key="1">
    <citation type="submission" date="2015-07" db="EMBL/GenBank/DDBJ databases">
        <authorList>
            <person name="Noorani M."/>
        </authorList>
    </citation>
    <scope>NUCLEOTIDE SEQUENCE [LARGE SCALE GENOMIC DNA]</scope>
    <source>
        <strain evidence="2">ATCC 27428</strain>
    </source>
</reference>
<sequence length="85" mass="9348">MALTFIGIDPNTDYDHCPAVWVDTESKSDPHLVVQGWLADEATRAECSQNSPKPDTEAVIRIPARMAPLIREACDVAERAAAELR</sequence>
<dbReference type="Proteomes" id="UP000528608">
    <property type="component" value="Unassembled WGS sequence"/>
</dbReference>
<dbReference type="Proteomes" id="UP000235945">
    <property type="component" value="Unassembled WGS sequence"/>
</dbReference>
<dbReference type="RefSeq" id="WP_102917039.1">
    <property type="nucleotide sequence ID" value="NZ_JACHJF010000002.1"/>
</dbReference>
<evidence type="ECO:0000313" key="1">
    <source>
        <dbReference type="EMBL" id="MBB5117677.1"/>
    </source>
</evidence>
<proteinExistence type="predicted"/>
<dbReference type="EMBL" id="JACHJF010000002">
    <property type="protein sequence ID" value="MBB5117677.1"/>
    <property type="molecule type" value="Genomic_DNA"/>
</dbReference>
<dbReference type="OrthoDB" id="3214245at2"/>
<evidence type="ECO:0000313" key="3">
    <source>
        <dbReference type="Proteomes" id="UP000235945"/>
    </source>
</evidence>